<gene>
    <name evidence="1" type="ORF">LITE_LOCUS25177</name>
</gene>
<comment type="caution">
    <text evidence="1">The sequence shown here is derived from an EMBL/GenBank/DDBJ whole genome shotgun (WGS) entry which is preliminary data.</text>
</comment>
<protein>
    <submittedName>
        <fullName evidence="1">Uncharacterized protein</fullName>
    </submittedName>
</protein>
<accession>A0AAV0LQ27</accession>
<sequence>MAQSIQLQSDFSTEAERNRLRVHRARPIQQISPAPPIQPCPQEDPSPNPWRKPHFRIHDNPPIHRRVVARNPPVAARRSPRANRGSILDQIRRGEAELCLYGIQDFSIQDFRGRAREGGEGGVGGDGNSRGTCFWIAQGEGVFRWGQGQHGGSYLRLNGIEDCTGLKVIDPLKFPLLHGWVKRFNEAPVIKNNLSGREELFAYFKHRRETILAAAAAASTE</sequence>
<evidence type="ECO:0000313" key="1">
    <source>
        <dbReference type="EMBL" id="CAI0436659.1"/>
    </source>
</evidence>
<dbReference type="SUPFAM" id="SSF47616">
    <property type="entry name" value="GST C-terminal domain-like"/>
    <property type="match status" value="1"/>
</dbReference>
<evidence type="ECO:0000313" key="2">
    <source>
        <dbReference type="Proteomes" id="UP001154282"/>
    </source>
</evidence>
<keyword evidence="2" id="KW-1185">Reference proteome</keyword>
<reference evidence="1" key="1">
    <citation type="submission" date="2022-08" db="EMBL/GenBank/DDBJ databases">
        <authorList>
            <person name="Gutierrez-Valencia J."/>
        </authorList>
    </citation>
    <scope>NUCLEOTIDE SEQUENCE</scope>
</reference>
<organism evidence="1 2">
    <name type="scientific">Linum tenue</name>
    <dbReference type="NCBI Taxonomy" id="586396"/>
    <lineage>
        <taxon>Eukaryota</taxon>
        <taxon>Viridiplantae</taxon>
        <taxon>Streptophyta</taxon>
        <taxon>Embryophyta</taxon>
        <taxon>Tracheophyta</taxon>
        <taxon>Spermatophyta</taxon>
        <taxon>Magnoliopsida</taxon>
        <taxon>eudicotyledons</taxon>
        <taxon>Gunneridae</taxon>
        <taxon>Pentapetalae</taxon>
        <taxon>rosids</taxon>
        <taxon>fabids</taxon>
        <taxon>Malpighiales</taxon>
        <taxon>Linaceae</taxon>
        <taxon>Linum</taxon>
    </lineage>
</organism>
<dbReference type="Proteomes" id="UP001154282">
    <property type="component" value="Unassembled WGS sequence"/>
</dbReference>
<dbReference type="EMBL" id="CAMGYJ010000006">
    <property type="protein sequence ID" value="CAI0436659.1"/>
    <property type="molecule type" value="Genomic_DNA"/>
</dbReference>
<dbReference type="InterPro" id="IPR036282">
    <property type="entry name" value="Glutathione-S-Trfase_C_sf"/>
</dbReference>
<dbReference type="Gene3D" id="1.20.1050.10">
    <property type="match status" value="1"/>
</dbReference>
<name>A0AAV0LQ27_9ROSI</name>
<proteinExistence type="predicted"/>
<dbReference type="AlphaFoldDB" id="A0AAV0LQ27"/>